<sequence>MQNFKKIIGKIHLWLGLASGIVVFVVSITGCLYAFQEEIQDFSQPFRFVEAQNKAFLAPSKLEAIAKKTLPKKQLHAIMYSAKERAAQAIFYHYEPSYYYIIYLNPYTGEVLKVKDMDRDFFRIVLVGHYYLWLPPTIGQPTVAISTLVFVVLLISGIILWWPKNESAAKQRFWFRWKSTTKWKRKNYDLHNVLGFYSAWIVLIIALTGLVWGFQWFANSVYWRLGGEKSTVFSEVYSDIKQKSHLTAQSPAIDRIWQKMLVEHPDAKTMEVHIPESDSASINVNINTEIGTNWKIDYRYFDQYSLKELSVNHLYGRFHEAKLADKAIRMNYDIHVGAIFGFAGKVLAFCVSLVAASLPITGFYIWWGRRKKKNGNNEKQISLKEKMNV</sequence>
<feature type="transmembrane region" description="Helical" evidence="1">
    <location>
        <begin position="12"/>
        <end position="35"/>
    </location>
</feature>
<keyword evidence="1" id="KW-1133">Transmembrane helix</keyword>
<feature type="transmembrane region" description="Helical" evidence="1">
    <location>
        <begin position="194"/>
        <end position="218"/>
    </location>
</feature>
<keyword evidence="1" id="KW-0812">Transmembrane</keyword>
<proteinExistence type="predicted"/>
<dbReference type="Pfam" id="PF03929">
    <property type="entry name" value="PepSY_TM"/>
    <property type="match status" value="1"/>
</dbReference>
<dbReference type="PANTHER" id="PTHR34219:SF3">
    <property type="entry name" value="BLL7967 PROTEIN"/>
    <property type="match status" value="1"/>
</dbReference>
<name>A0ABU5QEG8_9BACT</name>
<keyword evidence="3" id="KW-1185">Reference proteome</keyword>
<keyword evidence="1" id="KW-0472">Membrane</keyword>
<comment type="caution">
    <text evidence="2">The sequence shown here is derived from an EMBL/GenBank/DDBJ whole genome shotgun (WGS) entry which is preliminary data.</text>
</comment>
<accession>A0ABU5QEG8</accession>
<reference evidence="2 3" key="1">
    <citation type="submission" date="2023-12" db="EMBL/GenBank/DDBJ databases">
        <title>Novel species of the genus Arcicella isolated from rivers.</title>
        <authorList>
            <person name="Lu H."/>
        </authorList>
    </citation>
    <scope>NUCLEOTIDE SEQUENCE [LARGE SCALE GENOMIC DNA]</scope>
    <source>
        <strain evidence="2 3">KCTC 23307</strain>
    </source>
</reference>
<evidence type="ECO:0000313" key="3">
    <source>
        <dbReference type="Proteomes" id="UP001302949"/>
    </source>
</evidence>
<feature type="transmembrane region" description="Helical" evidence="1">
    <location>
        <begin position="346"/>
        <end position="367"/>
    </location>
</feature>
<dbReference type="RefSeq" id="WP_323298409.1">
    <property type="nucleotide sequence ID" value="NZ_JAYFUM010000025.1"/>
</dbReference>
<protein>
    <submittedName>
        <fullName evidence="2">PepSY-associated TM helix domain-containing protein</fullName>
    </submittedName>
</protein>
<dbReference type="EMBL" id="JAYFUM010000025">
    <property type="protein sequence ID" value="MEA5141254.1"/>
    <property type="molecule type" value="Genomic_DNA"/>
</dbReference>
<dbReference type="InterPro" id="IPR005625">
    <property type="entry name" value="PepSY-ass_TM"/>
</dbReference>
<organism evidence="2 3">
    <name type="scientific">Arcicella rigui</name>
    <dbReference type="NCBI Taxonomy" id="797020"/>
    <lineage>
        <taxon>Bacteria</taxon>
        <taxon>Pseudomonadati</taxon>
        <taxon>Bacteroidota</taxon>
        <taxon>Cytophagia</taxon>
        <taxon>Cytophagales</taxon>
        <taxon>Flectobacillaceae</taxon>
        <taxon>Arcicella</taxon>
    </lineage>
</organism>
<gene>
    <name evidence="2" type="ORF">VB248_19025</name>
</gene>
<dbReference type="PROSITE" id="PS51257">
    <property type="entry name" value="PROKAR_LIPOPROTEIN"/>
    <property type="match status" value="1"/>
</dbReference>
<feature type="transmembrane region" description="Helical" evidence="1">
    <location>
        <begin position="143"/>
        <end position="162"/>
    </location>
</feature>
<dbReference type="Proteomes" id="UP001302949">
    <property type="component" value="Unassembled WGS sequence"/>
</dbReference>
<evidence type="ECO:0000256" key="1">
    <source>
        <dbReference type="SAM" id="Phobius"/>
    </source>
</evidence>
<evidence type="ECO:0000313" key="2">
    <source>
        <dbReference type="EMBL" id="MEA5141254.1"/>
    </source>
</evidence>
<dbReference type="PANTHER" id="PTHR34219">
    <property type="entry name" value="IRON-REGULATED INNER MEMBRANE PROTEIN-RELATED"/>
    <property type="match status" value="1"/>
</dbReference>